<dbReference type="Pfam" id="PF01029">
    <property type="entry name" value="NusB"/>
    <property type="match status" value="1"/>
</dbReference>
<dbReference type="Proteomes" id="UP000198556">
    <property type="component" value="Unassembled WGS sequence"/>
</dbReference>
<dbReference type="STRING" id="137733.SAMN05421767_10112"/>
<dbReference type="InterPro" id="IPR035926">
    <property type="entry name" value="NusB-like_sf"/>
</dbReference>
<keyword evidence="4 6" id="KW-0805">Transcription regulation</keyword>
<evidence type="ECO:0000256" key="6">
    <source>
        <dbReference type="HAMAP-Rule" id="MF_00073"/>
    </source>
</evidence>
<dbReference type="Gene3D" id="1.10.940.10">
    <property type="entry name" value="NusB-like"/>
    <property type="match status" value="1"/>
</dbReference>
<sequence>MSRTKLTRHTLRVIAFQSLFQMQHNEEVTLVEALTGSLSTHMEEDQEVEIDSLEELLEEYPQLAYSIKIIEGVKANQAEINESIAKYATTWTFDRIVNTDLLIMQLAIFEMNYLDEEVPKPVVLNEAIEIAKMYSDDKSAKFINGVLSNLV</sequence>
<evidence type="ECO:0000256" key="2">
    <source>
        <dbReference type="ARBA" id="ARBA00022814"/>
    </source>
</evidence>
<evidence type="ECO:0000313" key="8">
    <source>
        <dbReference type="EMBL" id="SEQ52205.1"/>
    </source>
</evidence>
<keyword evidence="3 6" id="KW-0694">RNA-binding</keyword>
<evidence type="ECO:0000256" key="3">
    <source>
        <dbReference type="ARBA" id="ARBA00022884"/>
    </source>
</evidence>
<dbReference type="EMBL" id="FOGF01000001">
    <property type="protein sequence ID" value="SEQ52205.1"/>
    <property type="molecule type" value="Genomic_DNA"/>
</dbReference>
<evidence type="ECO:0000313" key="9">
    <source>
        <dbReference type="Proteomes" id="UP000198556"/>
    </source>
</evidence>
<comment type="function">
    <text evidence="6">Involved in transcription antitermination. Required for transcription of ribosomal RNA (rRNA) genes. Binds specifically to the boxA antiterminator sequence of the ribosomal RNA (rrn) operons.</text>
</comment>
<dbReference type="AlphaFoldDB" id="A0A1H9GQ26"/>
<dbReference type="GO" id="GO:0031564">
    <property type="term" value="P:transcription antitermination"/>
    <property type="evidence" value="ECO:0007669"/>
    <property type="project" value="UniProtKB-KW"/>
</dbReference>
<dbReference type="NCBIfam" id="TIGR01951">
    <property type="entry name" value="nusB"/>
    <property type="match status" value="1"/>
</dbReference>
<dbReference type="OrthoDB" id="9811381at2"/>
<evidence type="ECO:0000259" key="7">
    <source>
        <dbReference type="Pfam" id="PF01029"/>
    </source>
</evidence>
<dbReference type="RefSeq" id="WP_089745383.1">
    <property type="nucleotide sequence ID" value="NZ_FOGF01000001.1"/>
</dbReference>
<dbReference type="PANTHER" id="PTHR11078">
    <property type="entry name" value="N UTILIZATION SUBSTANCE PROTEIN B-RELATED"/>
    <property type="match status" value="1"/>
</dbReference>
<accession>A0A1H9GQ26</accession>
<dbReference type="GO" id="GO:0005829">
    <property type="term" value="C:cytosol"/>
    <property type="evidence" value="ECO:0007669"/>
    <property type="project" value="TreeGrafter"/>
</dbReference>
<keyword evidence="5 6" id="KW-0804">Transcription</keyword>
<keyword evidence="9" id="KW-1185">Reference proteome</keyword>
<dbReference type="GO" id="GO:0003723">
    <property type="term" value="F:RNA binding"/>
    <property type="evidence" value="ECO:0007669"/>
    <property type="project" value="UniProtKB-UniRule"/>
</dbReference>
<evidence type="ECO:0000256" key="1">
    <source>
        <dbReference type="ARBA" id="ARBA00005952"/>
    </source>
</evidence>
<dbReference type="SUPFAM" id="SSF48013">
    <property type="entry name" value="NusB-like"/>
    <property type="match status" value="1"/>
</dbReference>
<evidence type="ECO:0000256" key="4">
    <source>
        <dbReference type="ARBA" id="ARBA00023015"/>
    </source>
</evidence>
<dbReference type="InterPro" id="IPR011605">
    <property type="entry name" value="NusB_fam"/>
</dbReference>
<dbReference type="InterPro" id="IPR006027">
    <property type="entry name" value="NusB_RsmB_TIM44"/>
</dbReference>
<feature type="domain" description="NusB/RsmB/TIM44" evidence="7">
    <location>
        <begin position="10"/>
        <end position="150"/>
    </location>
</feature>
<gene>
    <name evidence="6" type="primary">nusB</name>
    <name evidence="8" type="ORF">SAMN05421767_10112</name>
</gene>
<evidence type="ECO:0000256" key="5">
    <source>
        <dbReference type="ARBA" id="ARBA00023163"/>
    </source>
</evidence>
<comment type="similarity">
    <text evidence="1 6">Belongs to the NusB family.</text>
</comment>
<protein>
    <recommendedName>
        <fullName evidence="6">Transcription antitermination protein NusB</fullName>
    </recommendedName>
    <alternativeName>
        <fullName evidence="6">Antitermination factor NusB</fullName>
    </alternativeName>
</protein>
<proteinExistence type="inferred from homology"/>
<keyword evidence="2 6" id="KW-0889">Transcription antitermination</keyword>
<dbReference type="GO" id="GO:0006353">
    <property type="term" value="P:DNA-templated transcription termination"/>
    <property type="evidence" value="ECO:0007669"/>
    <property type="project" value="UniProtKB-UniRule"/>
</dbReference>
<organism evidence="8 9">
    <name type="scientific">Granulicatella balaenopterae</name>
    <dbReference type="NCBI Taxonomy" id="137733"/>
    <lineage>
        <taxon>Bacteria</taxon>
        <taxon>Bacillati</taxon>
        <taxon>Bacillota</taxon>
        <taxon>Bacilli</taxon>
        <taxon>Lactobacillales</taxon>
        <taxon>Carnobacteriaceae</taxon>
        <taxon>Granulicatella</taxon>
    </lineage>
</organism>
<reference evidence="8 9" key="1">
    <citation type="submission" date="2016-10" db="EMBL/GenBank/DDBJ databases">
        <authorList>
            <person name="de Groot N.N."/>
        </authorList>
    </citation>
    <scope>NUCLEOTIDE SEQUENCE [LARGE SCALE GENOMIC DNA]</scope>
    <source>
        <strain evidence="8 9">DSM 15827</strain>
    </source>
</reference>
<dbReference type="HAMAP" id="MF_00073">
    <property type="entry name" value="NusB"/>
    <property type="match status" value="1"/>
</dbReference>
<name>A0A1H9GQ26_9LACT</name>
<dbReference type="PANTHER" id="PTHR11078:SF3">
    <property type="entry name" value="ANTITERMINATION NUSB DOMAIN-CONTAINING PROTEIN"/>
    <property type="match status" value="1"/>
</dbReference>